<proteinExistence type="predicted"/>
<dbReference type="KEGG" id="pte:PTT_02991"/>
<evidence type="ECO:0000313" key="2">
    <source>
        <dbReference type="EMBL" id="EFQ96105.1"/>
    </source>
</evidence>
<protein>
    <submittedName>
        <fullName evidence="2">Uncharacterized protein</fullName>
    </submittedName>
</protein>
<evidence type="ECO:0000313" key="3">
    <source>
        <dbReference type="Proteomes" id="UP000001067"/>
    </source>
</evidence>
<keyword evidence="1" id="KW-0732">Signal</keyword>
<sequence length="91" mass="10012">PTYLLVGNSVPLLLPVATARWCNAGWGGTGFCESNGLRTSCCADRPSEYFFWEDVTTTSAIFDGHSVVCGPEKDPRQWRWGIHCTPPAPPR</sequence>
<dbReference type="AlphaFoldDB" id="E3RDU4"/>
<dbReference type="HOGENOM" id="CLU_2432984_0_0_1"/>
<keyword evidence="3" id="KW-1185">Reference proteome</keyword>
<feature type="signal peptide" evidence="1">
    <location>
        <begin position="1"/>
        <end position="19"/>
    </location>
</feature>
<dbReference type="Proteomes" id="UP000001067">
    <property type="component" value="Unassembled WGS sequence"/>
</dbReference>
<dbReference type="EMBL" id="GL532221">
    <property type="protein sequence ID" value="EFQ96105.1"/>
    <property type="molecule type" value="Genomic_DNA"/>
</dbReference>
<feature type="non-terminal residue" evidence="2">
    <location>
        <position position="1"/>
    </location>
</feature>
<gene>
    <name evidence="2" type="ORF">PTT_02991</name>
</gene>
<name>E3RDU4_PYRTT</name>
<evidence type="ECO:0000256" key="1">
    <source>
        <dbReference type="SAM" id="SignalP"/>
    </source>
</evidence>
<dbReference type="OrthoDB" id="10485987at2759"/>
<feature type="chain" id="PRO_5003181250" evidence="1">
    <location>
        <begin position="20"/>
        <end position="91"/>
    </location>
</feature>
<reference evidence="2 3" key="1">
    <citation type="journal article" date="2010" name="Genome Biol.">
        <title>A first genome assembly of the barley fungal pathogen Pyrenophora teres f. teres.</title>
        <authorList>
            <person name="Ellwood S.R."/>
            <person name="Liu Z."/>
            <person name="Syme R.A."/>
            <person name="Lai Z."/>
            <person name="Hane J.K."/>
            <person name="Keiper F."/>
            <person name="Moffat C.S."/>
            <person name="Oliver R.P."/>
            <person name="Friesen T.L."/>
        </authorList>
    </citation>
    <scope>NUCLEOTIDE SEQUENCE [LARGE SCALE GENOMIC DNA]</scope>
    <source>
        <strain evidence="2 3">0-1</strain>
    </source>
</reference>
<accession>E3RDU4</accession>
<organism evidence="3">
    <name type="scientific">Pyrenophora teres f. teres (strain 0-1)</name>
    <name type="common">Barley net blotch fungus</name>
    <name type="synonym">Drechslera teres f. teres</name>
    <dbReference type="NCBI Taxonomy" id="861557"/>
    <lineage>
        <taxon>Eukaryota</taxon>
        <taxon>Fungi</taxon>
        <taxon>Dikarya</taxon>
        <taxon>Ascomycota</taxon>
        <taxon>Pezizomycotina</taxon>
        <taxon>Dothideomycetes</taxon>
        <taxon>Pleosporomycetidae</taxon>
        <taxon>Pleosporales</taxon>
        <taxon>Pleosporineae</taxon>
        <taxon>Pleosporaceae</taxon>
        <taxon>Pyrenophora</taxon>
    </lineage>
</organism>